<dbReference type="PROSITE" id="PS51257">
    <property type="entry name" value="PROKAR_LIPOPROTEIN"/>
    <property type="match status" value="1"/>
</dbReference>
<gene>
    <name evidence="3" type="ORF">MFERI15181_00868</name>
</gene>
<keyword evidence="4" id="KW-1185">Reference proteome</keyword>
<dbReference type="RefSeq" id="WP_278299972.1">
    <property type="nucleotide sequence ID" value="NZ_CP113498.1"/>
</dbReference>
<name>A0ABY8HYA8_9MOLU</name>
<accession>A0ABY8HYA8</accession>
<feature type="region of interest" description="Disordered" evidence="1">
    <location>
        <begin position="27"/>
        <end position="62"/>
    </location>
</feature>
<evidence type="ECO:0000256" key="1">
    <source>
        <dbReference type="SAM" id="MobiDB-lite"/>
    </source>
</evidence>
<sequence length="200" mass="22499">MKKLLTILGSVGLIATTSAAVVACGDRTAKTSQPKKEENKTEEPKKEGEKSKEENKKNDEITFEKVNNTSLGNFQPDPKIYNSVSQLDIKKKIAEVLKTDHSNLTNLEVDYENKTAKVKFPKFEKTLEFKFTTFLDLGNFKNNGKYNSVSQLDIKKKIAELTKIDASNLAEVEVNYDNNTGTAKSSKFYGTLHFKFSLEK</sequence>
<proteinExistence type="predicted"/>
<dbReference type="InterPro" id="IPR054816">
    <property type="entry name" value="Lipoprotein_mollicutes-type_CS"/>
</dbReference>
<dbReference type="NCBIfam" id="NF038029">
    <property type="entry name" value="LP_plasma"/>
    <property type="match status" value="1"/>
</dbReference>
<evidence type="ECO:0000256" key="2">
    <source>
        <dbReference type="SAM" id="SignalP"/>
    </source>
</evidence>
<keyword evidence="3" id="KW-0449">Lipoprotein</keyword>
<organism evidence="3 4">
    <name type="scientific">Mycoplasma feriruminatoris</name>
    <dbReference type="NCBI Taxonomy" id="1179777"/>
    <lineage>
        <taxon>Bacteria</taxon>
        <taxon>Bacillati</taxon>
        <taxon>Mycoplasmatota</taxon>
        <taxon>Mollicutes</taxon>
        <taxon>Mycoplasmataceae</taxon>
        <taxon>Mycoplasma</taxon>
    </lineage>
</organism>
<dbReference type="Proteomes" id="UP001214039">
    <property type="component" value="Chromosome"/>
</dbReference>
<dbReference type="EMBL" id="CP113498">
    <property type="protein sequence ID" value="WFQ93946.1"/>
    <property type="molecule type" value="Genomic_DNA"/>
</dbReference>
<feature type="compositionally biased region" description="Basic and acidic residues" evidence="1">
    <location>
        <begin position="34"/>
        <end position="62"/>
    </location>
</feature>
<evidence type="ECO:0000313" key="3">
    <source>
        <dbReference type="EMBL" id="WFQ93946.1"/>
    </source>
</evidence>
<reference evidence="3" key="1">
    <citation type="submission" date="2022-11" db="EMBL/GenBank/DDBJ databases">
        <title>Comparative genomic analysis of Mycoplasma feriruminatoris and the Mycoplasma mycoides cluster.</title>
        <authorList>
            <person name="Baby V."/>
            <person name="Ambroset C."/>
            <person name="Gaurivaud P."/>
            <person name="Boury C."/>
            <person name="Guichoux E."/>
            <person name="Lartigue C."/>
            <person name="Tardy F."/>
            <person name="Sirand-Pugnet P."/>
        </authorList>
    </citation>
    <scope>NUCLEOTIDE SEQUENCE [LARGE SCALE GENOMIC DNA]</scope>
    <source>
        <strain evidence="3">L15181</strain>
    </source>
</reference>
<feature type="signal peptide" evidence="2">
    <location>
        <begin position="1"/>
        <end position="19"/>
    </location>
</feature>
<protein>
    <submittedName>
        <fullName evidence="3">Lipoprotein (VlcI)</fullName>
    </submittedName>
</protein>
<dbReference type="NCBIfam" id="NF045726">
    <property type="entry name" value="XXplasma_LP"/>
    <property type="match status" value="1"/>
</dbReference>
<feature type="chain" id="PRO_5046487588" evidence="2">
    <location>
        <begin position="20"/>
        <end position="200"/>
    </location>
</feature>
<keyword evidence="2" id="KW-0732">Signal</keyword>
<evidence type="ECO:0000313" key="4">
    <source>
        <dbReference type="Proteomes" id="UP001214039"/>
    </source>
</evidence>